<evidence type="ECO:0000313" key="3">
    <source>
        <dbReference type="EMBL" id="CAD8386561.1"/>
    </source>
</evidence>
<protein>
    <recommendedName>
        <fullName evidence="2">Endonuclease/exonuclease/phosphatase domain-containing protein</fullName>
    </recommendedName>
</protein>
<feature type="chain" id="PRO_5031459818" description="Endonuclease/exonuclease/phosphatase domain-containing protein" evidence="1">
    <location>
        <begin position="25"/>
        <end position="402"/>
    </location>
</feature>
<accession>A0A7S0BA46</accession>
<reference evidence="3" key="1">
    <citation type="submission" date="2021-01" db="EMBL/GenBank/DDBJ databases">
        <authorList>
            <person name="Corre E."/>
            <person name="Pelletier E."/>
            <person name="Niang G."/>
            <person name="Scheremetjew M."/>
            <person name="Finn R."/>
            <person name="Kale V."/>
            <person name="Holt S."/>
            <person name="Cochrane G."/>
            <person name="Meng A."/>
            <person name="Brown T."/>
            <person name="Cohen L."/>
        </authorList>
    </citation>
    <scope>NUCLEOTIDE SEQUENCE</scope>
    <source>
        <strain evidence="3">Pbaha01</strain>
    </source>
</reference>
<dbReference type="GO" id="GO:0000175">
    <property type="term" value="F:3'-5'-RNA exonuclease activity"/>
    <property type="evidence" value="ECO:0007669"/>
    <property type="project" value="TreeGrafter"/>
</dbReference>
<dbReference type="SUPFAM" id="SSF56219">
    <property type="entry name" value="DNase I-like"/>
    <property type="match status" value="1"/>
</dbReference>
<dbReference type="Pfam" id="PF03372">
    <property type="entry name" value="Exo_endo_phos"/>
    <property type="match status" value="1"/>
</dbReference>
<dbReference type="InterPro" id="IPR036691">
    <property type="entry name" value="Endo/exonu/phosph_ase_sf"/>
</dbReference>
<dbReference type="PANTHER" id="PTHR12121:SF68">
    <property type="entry name" value="CARBON CATABOLITE REPRESSOR PROTEIN 4 HOMOLOG 4-RELATED"/>
    <property type="match status" value="1"/>
</dbReference>
<dbReference type="InterPro" id="IPR050410">
    <property type="entry name" value="CCR4/nocturin_mRNA_transcr"/>
</dbReference>
<dbReference type="InterPro" id="IPR005135">
    <property type="entry name" value="Endo/exonuclease/phosphatase"/>
</dbReference>
<proteinExistence type="predicted"/>
<evidence type="ECO:0000256" key="1">
    <source>
        <dbReference type="SAM" id="SignalP"/>
    </source>
</evidence>
<feature type="domain" description="Endonuclease/exonuclease/phosphatase" evidence="2">
    <location>
        <begin position="110"/>
        <end position="354"/>
    </location>
</feature>
<dbReference type="PANTHER" id="PTHR12121">
    <property type="entry name" value="CARBON CATABOLITE REPRESSOR PROTEIN 4"/>
    <property type="match status" value="1"/>
</dbReference>
<keyword evidence="1" id="KW-0732">Signal</keyword>
<dbReference type="EMBL" id="HBEG01049621">
    <property type="protein sequence ID" value="CAD8386561.1"/>
    <property type="molecule type" value="Transcribed_RNA"/>
</dbReference>
<evidence type="ECO:0000259" key="2">
    <source>
        <dbReference type="Pfam" id="PF03372"/>
    </source>
</evidence>
<organism evidence="3">
    <name type="scientific">Pyrodinium bahamense</name>
    <dbReference type="NCBI Taxonomy" id="73915"/>
    <lineage>
        <taxon>Eukaryota</taxon>
        <taxon>Sar</taxon>
        <taxon>Alveolata</taxon>
        <taxon>Dinophyceae</taxon>
        <taxon>Gonyaulacales</taxon>
        <taxon>Pyrocystaceae</taxon>
        <taxon>Pyrodinium</taxon>
    </lineage>
</organism>
<name>A0A7S0BA46_9DINO</name>
<dbReference type="Gene3D" id="3.60.10.10">
    <property type="entry name" value="Endonuclease/exonuclease/phosphatase"/>
    <property type="match status" value="1"/>
</dbReference>
<dbReference type="AlphaFoldDB" id="A0A7S0BA46"/>
<gene>
    <name evidence="3" type="ORF">PBAH0796_LOCUS30249</name>
</gene>
<feature type="signal peptide" evidence="1">
    <location>
        <begin position="1"/>
        <end position="24"/>
    </location>
</feature>
<sequence>MAFMPSRILVACAVPAFLIWWAGAIRDEAGPHPFSVGQYNILAKYLGDNREPWFLYPLNLSETERYAIQKNFLTKDNGGNYINNFGNGFGGVLSPEQRRQVQAANAPFAWENREQKLLQTAKGLDVDILSLVELDTYEEFRAALSPEYASAFVKRPRSSSHDGCGIFWRKGRFEPVAEPLKVTFDDWTPGKARSRKDRALLVVALRDRLDGRVLVAASTHLMRNPEDKGKDPQRMLQVAQMMSRISCYVAEVGAAGLVVLGDFNALPDSWTHMLMLKGWQDCPDSEKRMVDAADVMTGERAFPQHGFCTSRTKARTMWIDYVFVSSKTIDVVDGPIVESCPAEPIPDSSHPSDHLPVRVMLRFREDAEVLGHCAVKEPSSELELGGWLRDALGMDSSPRVDS</sequence>